<keyword evidence="5" id="KW-1185">Reference proteome</keyword>
<gene>
    <name evidence="4" type="ORF">P4826_13365</name>
</gene>
<comment type="similarity">
    <text evidence="1">Belongs to the flagella basal body rod proteins family.</text>
</comment>
<keyword evidence="4" id="KW-0966">Cell projection</keyword>
<dbReference type="Pfam" id="PF00460">
    <property type="entry name" value="Flg_bb_rod"/>
    <property type="match status" value="1"/>
</dbReference>
<feature type="domain" description="Flagellar basal-body/hook protein C-terminal" evidence="3">
    <location>
        <begin position="67"/>
        <end position="104"/>
    </location>
</feature>
<dbReference type="PANTHER" id="PTHR30033">
    <property type="entry name" value="FLAGELLAR HOOK-ASSOCIATED PROTEIN 1"/>
    <property type="match status" value="1"/>
</dbReference>
<feature type="domain" description="Flagellar basal body rod protein N-terminal" evidence="2">
    <location>
        <begin position="13"/>
        <end position="42"/>
    </location>
</feature>
<reference evidence="4 5" key="1">
    <citation type="submission" date="2023-03" db="EMBL/GenBank/DDBJ databases">
        <title>Diaphorobacter basophil sp. nov., isolated from a sewage-treatment plant.</title>
        <authorList>
            <person name="Yang K."/>
        </authorList>
    </citation>
    <scope>NUCLEOTIDE SEQUENCE [LARGE SCALE GENOMIC DNA]</scope>
    <source>
        <strain evidence="4 5">Y-1</strain>
    </source>
</reference>
<evidence type="ECO:0000259" key="3">
    <source>
        <dbReference type="Pfam" id="PF06429"/>
    </source>
</evidence>
<dbReference type="InterPro" id="IPR010930">
    <property type="entry name" value="Flg_bb/hook_C_dom"/>
</dbReference>
<evidence type="ECO:0000256" key="1">
    <source>
        <dbReference type="ARBA" id="ARBA00009677"/>
    </source>
</evidence>
<dbReference type="RefSeq" id="WP_317700864.1">
    <property type="nucleotide sequence ID" value="NZ_CP136921.1"/>
</dbReference>
<dbReference type="InterPro" id="IPR002371">
    <property type="entry name" value="FlgK"/>
</dbReference>
<proteinExistence type="inferred from homology"/>
<organism evidence="4 5">
    <name type="scientific">Diaphorobacter limosus</name>
    <dbReference type="NCBI Taxonomy" id="3036128"/>
    <lineage>
        <taxon>Bacteria</taxon>
        <taxon>Pseudomonadati</taxon>
        <taxon>Pseudomonadota</taxon>
        <taxon>Betaproteobacteria</taxon>
        <taxon>Burkholderiales</taxon>
        <taxon>Comamonadaceae</taxon>
        <taxon>Diaphorobacter</taxon>
    </lineage>
</organism>
<dbReference type="InterPro" id="IPR001444">
    <property type="entry name" value="Flag_bb_rod_N"/>
</dbReference>
<evidence type="ECO:0000259" key="2">
    <source>
        <dbReference type="Pfam" id="PF00460"/>
    </source>
</evidence>
<keyword evidence="4" id="KW-0282">Flagellum</keyword>
<evidence type="ECO:0000313" key="5">
    <source>
        <dbReference type="Proteomes" id="UP001303211"/>
    </source>
</evidence>
<dbReference type="PANTHER" id="PTHR30033:SF1">
    <property type="entry name" value="FLAGELLAR HOOK-ASSOCIATED PROTEIN 1"/>
    <property type="match status" value="1"/>
</dbReference>
<dbReference type="Proteomes" id="UP001303211">
    <property type="component" value="Chromosome"/>
</dbReference>
<keyword evidence="4" id="KW-0969">Cilium</keyword>
<name>A0ABZ0IZN5_9BURK</name>
<sequence>MADTRETMSSLLSIASSGLQAAQLRLNASAHNVANLNTPGFKDQTVQQQAVPPTGGVQARTAQAARPGVALEAEAVEQITASYAFKANALVLRTADDMAGTLLDTLA</sequence>
<dbReference type="Pfam" id="PF06429">
    <property type="entry name" value="Flg_bbr_C"/>
    <property type="match status" value="1"/>
</dbReference>
<protein>
    <submittedName>
        <fullName evidence="4">Flagellar basal body protein</fullName>
    </submittedName>
</protein>
<evidence type="ECO:0000313" key="4">
    <source>
        <dbReference type="EMBL" id="WOO31396.1"/>
    </source>
</evidence>
<dbReference type="EMBL" id="CP136921">
    <property type="protein sequence ID" value="WOO31396.1"/>
    <property type="molecule type" value="Genomic_DNA"/>
</dbReference>
<accession>A0ABZ0IZN5</accession>